<dbReference type="Gene3D" id="3.20.20.450">
    <property type="entry name" value="EAL domain"/>
    <property type="match status" value="1"/>
</dbReference>
<evidence type="ECO:0000313" key="5">
    <source>
        <dbReference type="Proteomes" id="UP000077875"/>
    </source>
</evidence>
<dbReference type="CDD" id="cd01948">
    <property type="entry name" value="EAL"/>
    <property type="match status" value="1"/>
</dbReference>
<dbReference type="PANTHER" id="PTHR44757:SF2">
    <property type="entry name" value="BIOFILM ARCHITECTURE MAINTENANCE PROTEIN MBAA"/>
    <property type="match status" value="1"/>
</dbReference>
<dbReference type="SMART" id="SM00091">
    <property type="entry name" value="PAS"/>
    <property type="match status" value="1"/>
</dbReference>
<dbReference type="InterPro" id="IPR035919">
    <property type="entry name" value="EAL_sf"/>
</dbReference>
<dbReference type="CDD" id="cd00130">
    <property type="entry name" value="PAS"/>
    <property type="match status" value="1"/>
</dbReference>
<dbReference type="Pfam" id="PF00990">
    <property type="entry name" value="GGDEF"/>
    <property type="match status" value="1"/>
</dbReference>
<dbReference type="NCBIfam" id="TIGR00229">
    <property type="entry name" value="sensory_box"/>
    <property type="match status" value="1"/>
</dbReference>
<dbReference type="Gene3D" id="3.30.450.40">
    <property type="match status" value="1"/>
</dbReference>
<feature type="domain" description="EAL" evidence="2">
    <location>
        <begin position="469"/>
        <end position="722"/>
    </location>
</feature>
<dbReference type="SUPFAM" id="SSF55073">
    <property type="entry name" value="Nucleotide cyclase"/>
    <property type="match status" value="1"/>
</dbReference>
<name>A0A172YKC4_9GAMM</name>
<dbReference type="PROSITE" id="PS50887">
    <property type="entry name" value="GGDEF"/>
    <property type="match status" value="1"/>
</dbReference>
<dbReference type="InterPro" id="IPR029787">
    <property type="entry name" value="Nucleotide_cyclase"/>
</dbReference>
<proteinExistence type="predicted"/>
<dbReference type="Pfam" id="PF01590">
    <property type="entry name" value="GAF"/>
    <property type="match status" value="1"/>
</dbReference>
<feature type="domain" description="GGDEF" evidence="3">
    <location>
        <begin position="328"/>
        <end position="460"/>
    </location>
</feature>
<dbReference type="SUPFAM" id="SSF55781">
    <property type="entry name" value="GAF domain-like"/>
    <property type="match status" value="1"/>
</dbReference>
<dbReference type="PANTHER" id="PTHR44757">
    <property type="entry name" value="DIGUANYLATE CYCLASE DGCP"/>
    <property type="match status" value="1"/>
</dbReference>
<dbReference type="InterPro" id="IPR035965">
    <property type="entry name" value="PAS-like_dom_sf"/>
</dbReference>
<dbReference type="CDD" id="cd01949">
    <property type="entry name" value="GGDEF"/>
    <property type="match status" value="1"/>
</dbReference>
<reference evidence="4 5" key="1">
    <citation type="submission" date="2016-04" db="EMBL/GenBank/DDBJ databases">
        <title>Complete Genome Sequence of Halotalea alkalilenta IHB B 13600.</title>
        <authorList>
            <person name="Swarnkar M.K."/>
            <person name="Sharma A."/>
            <person name="Kaushal K."/>
            <person name="Soni R."/>
            <person name="Rana S."/>
            <person name="Singh A.K."/>
            <person name="Gulati A."/>
        </authorList>
    </citation>
    <scope>NUCLEOTIDE SEQUENCE [LARGE SCALE GENOMIC DNA]</scope>
    <source>
        <strain evidence="4 5">IHB B 13600</strain>
    </source>
</reference>
<dbReference type="PROSITE" id="PS50883">
    <property type="entry name" value="EAL"/>
    <property type="match status" value="1"/>
</dbReference>
<dbReference type="SUPFAM" id="SSF141868">
    <property type="entry name" value="EAL domain-like"/>
    <property type="match status" value="1"/>
</dbReference>
<dbReference type="SMART" id="SM00267">
    <property type="entry name" value="GGDEF"/>
    <property type="match status" value="1"/>
</dbReference>
<dbReference type="InterPro" id="IPR001633">
    <property type="entry name" value="EAL_dom"/>
</dbReference>
<dbReference type="SMART" id="SM00065">
    <property type="entry name" value="GAF"/>
    <property type="match status" value="1"/>
</dbReference>
<dbReference type="Pfam" id="PF13426">
    <property type="entry name" value="PAS_9"/>
    <property type="match status" value="1"/>
</dbReference>
<dbReference type="InterPro" id="IPR043128">
    <property type="entry name" value="Rev_trsase/Diguanyl_cyclase"/>
</dbReference>
<dbReference type="InterPro" id="IPR000160">
    <property type="entry name" value="GGDEF_dom"/>
</dbReference>
<dbReference type="InterPro" id="IPR003018">
    <property type="entry name" value="GAF"/>
</dbReference>
<dbReference type="SMART" id="SM00052">
    <property type="entry name" value="EAL"/>
    <property type="match status" value="1"/>
</dbReference>
<dbReference type="InterPro" id="IPR000014">
    <property type="entry name" value="PAS"/>
</dbReference>
<dbReference type="STRING" id="376489.A5892_01970"/>
<gene>
    <name evidence="4" type="ORF">A5892_01970</name>
</gene>
<keyword evidence="5" id="KW-1185">Reference proteome</keyword>
<evidence type="ECO:0000259" key="3">
    <source>
        <dbReference type="PROSITE" id="PS50887"/>
    </source>
</evidence>
<dbReference type="Gene3D" id="3.30.450.20">
    <property type="entry name" value="PAS domain"/>
    <property type="match status" value="1"/>
</dbReference>
<organism evidence="4 5">
    <name type="scientific">Halotalea alkalilenta</name>
    <dbReference type="NCBI Taxonomy" id="376489"/>
    <lineage>
        <taxon>Bacteria</taxon>
        <taxon>Pseudomonadati</taxon>
        <taxon>Pseudomonadota</taxon>
        <taxon>Gammaproteobacteria</taxon>
        <taxon>Oceanospirillales</taxon>
        <taxon>Halomonadaceae</taxon>
        <taxon>Halotalea</taxon>
    </lineage>
</organism>
<evidence type="ECO:0000259" key="1">
    <source>
        <dbReference type="PROSITE" id="PS50112"/>
    </source>
</evidence>
<dbReference type="Pfam" id="PF00563">
    <property type="entry name" value="EAL"/>
    <property type="match status" value="1"/>
</dbReference>
<dbReference type="Gene3D" id="3.30.70.270">
    <property type="match status" value="1"/>
</dbReference>
<feature type="domain" description="PAS" evidence="1">
    <location>
        <begin position="173"/>
        <end position="243"/>
    </location>
</feature>
<dbReference type="Proteomes" id="UP000077875">
    <property type="component" value="Chromosome"/>
</dbReference>
<accession>A0A172YKC4</accession>
<dbReference type="InterPro" id="IPR052155">
    <property type="entry name" value="Biofilm_reg_signaling"/>
</dbReference>
<dbReference type="PROSITE" id="PS50112">
    <property type="entry name" value="PAS"/>
    <property type="match status" value="1"/>
</dbReference>
<dbReference type="EMBL" id="CP015243">
    <property type="protein sequence ID" value="ANF59435.1"/>
    <property type="molecule type" value="Genomic_DNA"/>
</dbReference>
<sequence>MDSPLYPMPIDEEQRLLTLDEYHLVDTPPTGDFDRLAALAARLFDVPIVLISLVASDRQFFKAHVGFDICETSREISFCSYTIVEDDILFIPDALSDPRFSSNPLVIGSPFIRFYAGKPLVTPTGEKIGTVCLIDAKPHPSFSDEDRQNLSDLAALIMERMELRRLDHLKQINQARFDSLATASPNAIVCSDANNRITYWNPSAEKIFGYSAKEVMGLPITIIIPDGRRDLYDAELRKLQRSKKKELGSNSILLSGLRKDGSEFPAEFSIALWEENHRPCIGTIVRDATERQQHEERLFRLASLDSLTNLFNRGAWNVCLAESLAAARPVTVLLLDLDSFKEVNDTFGHSAGDAVLKEMAIRIEDNCTNALMLARLGGDEFVALLPGNDVRAARMTAKRLVAAASLPFEFAGRSIRIGMSIGVSLAPNHSTHPEELLGAADLALYQAKAAGRGRYELFTPSFREVAIARRAFEHELKLAFENGEFELFYQPQVVTGTQRVVGAEALMRWRHPKRGLLTPASFMDVLIAKPSANAVGEWVLRSACETAAKWRTKIPDFRISVNLFEAQLSSGRLFSVVKEVLAKTKLPGDSLELEIVENILLRNDDTTLRLLHRLRELGVGLAFDDYGTGFASLGLLKRYPVSRLKIDRSFIRNVNSDAEDSAVVKAIIYLGKSFDLDVIAEGVETQQQLDFLIDNDCVEAQGYLFGKPMPAAEFTMKFVDPI</sequence>
<dbReference type="NCBIfam" id="TIGR00254">
    <property type="entry name" value="GGDEF"/>
    <property type="match status" value="1"/>
</dbReference>
<evidence type="ECO:0000313" key="4">
    <source>
        <dbReference type="EMBL" id="ANF59435.1"/>
    </source>
</evidence>
<dbReference type="KEGG" id="haa:A5892_01970"/>
<protein>
    <submittedName>
        <fullName evidence="4">Diguanylate cyclase</fullName>
    </submittedName>
</protein>
<dbReference type="SUPFAM" id="SSF55785">
    <property type="entry name" value="PYP-like sensor domain (PAS domain)"/>
    <property type="match status" value="1"/>
</dbReference>
<dbReference type="InterPro" id="IPR029016">
    <property type="entry name" value="GAF-like_dom_sf"/>
</dbReference>
<dbReference type="AlphaFoldDB" id="A0A172YKC4"/>
<evidence type="ECO:0000259" key="2">
    <source>
        <dbReference type="PROSITE" id="PS50883"/>
    </source>
</evidence>